<dbReference type="Pfam" id="PF02653">
    <property type="entry name" value="BPD_transp_2"/>
    <property type="match status" value="1"/>
</dbReference>
<reference evidence="7 8" key="1">
    <citation type="submission" date="2017-05" db="EMBL/GenBank/DDBJ databases">
        <title>Full genome sequence of Pseudorhodoplanes sinuspersici.</title>
        <authorList>
            <person name="Dastgheib S.M.M."/>
            <person name="Shavandi M."/>
            <person name="Tirandaz H."/>
        </authorList>
    </citation>
    <scope>NUCLEOTIDE SEQUENCE [LARGE SCALE GENOMIC DNA]</scope>
    <source>
        <strain evidence="7 8">RIPI110</strain>
    </source>
</reference>
<accession>A0A1W6ZZC3</accession>
<protein>
    <recommendedName>
        <fullName evidence="9">Branched-chain amino acid ABC transporter permease</fullName>
    </recommendedName>
</protein>
<dbReference type="InterPro" id="IPR043428">
    <property type="entry name" value="LivM-like"/>
</dbReference>
<feature type="transmembrane region" description="Helical" evidence="6">
    <location>
        <begin position="210"/>
        <end position="228"/>
    </location>
</feature>
<keyword evidence="3 6" id="KW-0812">Transmembrane</keyword>
<dbReference type="EMBL" id="CP021112">
    <property type="protein sequence ID" value="ARQ02722.1"/>
    <property type="molecule type" value="Genomic_DNA"/>
</dbReference>
<feature type="transmembrane region" description="Helical" evidence="6">
    <location>
        <begin position="248"/>
        <end position="272"/>
    </location>
</feature>
<gene>
    <name evidence="7" type="ORF">CAK95_03260</name>
</gene>
<dbReference type="STRING" id="1235591.CAK95_03260"/>
<dbReference type="AlphaFoldDB" id="A0A1W6ZZC3"/>
<evidence type="ECO:0000256" key="1">
    <source>
        <dbReference type="ARBA" id="ARBA00004651"/>
    </source>
</evidence>
<name>A0A1W6ZZC3_9HYPH</name>
<evidence type="ECO:0000256" key="5">
    <source>
        <dbReference type="ARBA" id="ARBA00023136"/>
    </source>
</evidence>
<dbReference type="InterPro" id="IPR001851">
    <property type="entry name" value="ABC_transp_permease"/>
</dbReference>
<dbReference type="KEGG" id="psin:CAK95_03260"/>
<sequence length="364" mass="39998">MRSSDALALGVFGCLLAFPFFGGDFYIQLITKIMILSIFAMSLNLLVGFTGLVSLGHATFYGLGAYALVFSSPQYDPANLWLTLPFSMLAASAAALIIGTFVLRTNGVYFIMVTLAFAQMVYYIFHDGKFSGGSDGVYIYAKPEMRLFGLDLLDLEKTFNFYLLALFAMAFCYGALRVMLHSLFGRTLLGIRTNERRMLSLGYATFRYKLVSFVIAGAFAGLSGYLSAAQFGFVNPSFLGWHQSAQALIMVILGGMGTLSGPILGTFALVLLQEFLSELTQRWLLLMGGVIILAVIKLPHGLAGGLTTLFSARKCTLRAWPRIQSVFSVLDFRHHAARLKFIGRILSQTLRKTAASMRKRTSAK</sequence>
<feature type="transmembrane region" description="Helical" evidence="6">
    <location>
        <begin position="284"/>
        <end position="306"/>
    </location>
</feature>
<dbReference type="PANTHER" id="PTHR30482">
    <property type="entry name" value="HIGH-AFFINITY BRANCHED-CHAIN AMINO ACID TRANSPORT SYSTEM PERMEASE"/>
    <property type="match status" value="1"/>
</dbReference>
<dbReference type="GO" id="GO:0015658">
    <property type="term" value="F:branched-chain amino acid transmembrane transporter activity"/>
    <property type="evidence" value="ECO:0007669"/>
    <property type="project" value="InterPro"/>
</dbReference>
<keyword evidence="5 6" id="KW-0472">Membrane</keyword>
<keyword evidence="2" id="KW-1003">Cell membrane</keyword>
<proteinExistence type="predicted"/>
<dbReference type="CDD" id="cd06581">
    <property type="entry name" value="TM_PBP1_LivM_like"/>
    <property type="match status" value="1"/>
</dbReference>
<organism evidence="7 8">
    <name type="scientific">Pseudorhodoplanes sinuspersici</name>
    <dbReference type="NCBI Taxonomy" id="1235591"/>
    <lineage>
        <taxon>Bacteria</taxon>
        <taxon>Pseudomonadati</taxon>
        <taxon>Pseudomonadota</taxon>
        <taxon>Alphaproteobacteria</taxon>
        <taxon>Hyphomicrobiales</taxon>
        <taxon>Pseudorhodoplanes</taxon>
    </lineage>
</organism>
<evidence type="ECO:0000313" key="7">
    <source>
        <dbReference type="EMBL" id="ARQ02722.1"/>
    </source>
</evidence>
<evidence type="ECO:0000313" key="8">
    <source>
        <dbReference type="Proteomes" id="UP000194137"/>
    </source>
</evidence>
<feature type="transmembrane region" description="Helical" evidence="6">
    <location>
        <begin position="6"/>
        <end position="27"/>
    </location>
</feature>
<evidence type="ECO:0000256" key="2">
    <source>
        <dbReference type="ARBA" id="ARBA00022475"/>
    </source>
</evidence>
<dbReference type="PANTHER" id="PTHR30482:SF17">
    <property type="entry name" value="ABC TRANSPORTER ATP-BINDING PROTEIN"/>
    <property type="match status" value="1"/>
</dbReference>
<dbReference type="Proteomes" id="UP000194137">
    <property type="component" value="Chromosome"/>
</dbReference>
<feature type="transmembrane region" description="Helical" evidence="6">
    <location>
        <begin position="34"/>
        <end position="60"/>
    </location>
</feature>
<evidence type="ECO:0000256" key="6">
    <source>
        <dbReference type="SAM" id="Phobius"/>
    </source>
</evidence>
<evidence type="ECO:0000256" key="3">
    <source>
        <dbReference type="ARBA" id="ARBA00022692"/>
    </source>
</evidence>
<evidence type="ECO:0000256" key="4">
    <source>
        <dbReference type="ARBA" id="ARBA00022989"/>
    </source>
</evidence>
<feature type="transmembrane region" description="Helical" evidence="6">
    <location>
        <begin position="108"/>
        <end position="125"/>
    </location>
</feature>
<comment type="subcellular location">
    <subcellularLocation>
        <location evidence="1">Cell membrane</location>
        <topology evidence="1">Multi-pass membrane protein</topology>
    </subcellularLocation>
</comment>
<evidence type="ECO:0008006" key="9">
    <source>
        <dbReference type="Google" id="ProtNLM"/>
    </source>
</evidence>
<dbReference type="OrthoDB" id="9804361at2"/>
<keyword evidence="8" id="KW-1185">Reference proteome</keyword>
<keyword evidence="4 6" id="KW-1133">Transmembrane helix</keyword>
<feature type="transmembrane region" description="Helical" evidence="6">
    <location>
        <begin position="80"/>
        <end position="103"/>
    </location>
</feature>
<dbReference type="GO" id="GO:0005886">
    <property type="term" value="C:plasma membrane"/>
    <property type="evidence" value="ECO:0007669"/>
    <property type="project" value="UniProtKB-SubCell"/>
</dbReference>
<feature type="transmembrane region" description="Helical" evidence="6">
    <location>
        <begin position="161"/>
        <end position="189"/>
    </location>
</feature>